<accession>A0A699XGF0</accession>
<dbReference type="EMBL" id="BKCJ011861676">
    <property type="protein sequence ID" value="GFD59152.1"/>
    <property type="molecule type" value="Genomic_DNA"/>
</dbReference>
<proteinExistence type="predicted"/>
<gene>
    <name evidence="1" type="ORF">Tci_931121</name>
</gene>
<evidence type="ECO:0000313" key="1">
    <source>
        <dbReference type="EMBL" id="GFD59152.1"/>
    </source>
</evidence>
<sequence>LYYAGQRSRLGSQESSRVEQYRHGIGTHVGRDEVGLAVAAHISGYYLVRHATAIA</sequence>
<organism evidence="1">
    <name type="scientific">Tanacetum cinerariifolium</name>
    <name type="common">Dalmatian daisy</name>
    <name type="synonym">Chrysanthemum cinerariifolium</name>
    <dbReference type="NCBI Taxonomy" id="118510"/>
    <lineage>
        <taxon>Eukaryota</taxon>
        <taxon>Viridiplantae</taxon>
        <taxon>Streptophyta</taxon>
        <taxon>Embryophyta</taxon>
        <taxon>Tracheophyta</taxon>
        <taxon>Spermatophyta</taxon>
        <taxon>Magnoliopsida</taxon>
        <taxon>eudicotyledons</taxon>
        <taxon>Gunneridae</taxon>
        <taxon>Pentapetalae</taxon>
        <taxon>asterids</taxon>
        <taxon>campanulids</taxon>
        <taxon>Asterales</taxon>
        <taxon>Asteraceae</taxon>
        <taxon>Asteroideae</taxon>
        <taxon>Anthemideae</taxon>
        <taxon>Anthemidinae</taxon>
        <taxon>Tanacetum</taxon>
    </lineage>
</organism>
<name>A0A699XGF0_TANCI</name>
<reference evidence="1" key="1">
    <citation type="journal article" date="2019" name="Sci. Rep.">
        <title>Draft genome of Tanacetum cinerariifolium, the natural source of mosquito coil.</title>
        <authorList>
            <person name="Yamashiro T."/>
            <person name="Shiraishi A."/>
            <person name="Satake H."/>
            <person name="Nakayama K."/>
        </authorList>
    </citation>
    <scope>NUCLEOTIDE SEQUENCE</scope>
</reference>
<protein>
    <submittedName>
        <fullName evidence="1">Uncharacterized protein</fullName>
    </submittedName>
</protein>
<feature type="non-terminal residue" evidence="1">
    <location>
        <position position="1"/>
    </location>
</feature>
<comment type="caution">
    <text evidence="1">The sequence shown here is derived from an EMBL/GenBank/DDBJ whole genome shotgun (WGS) entry which is preliminary data.</text>
</comment>
<dbReference type="AlphaFoldDB" id="A0A699XGF0"/>